<keyword evidence="1" id="KW-0862">Zinc</keyword>
<dbReference type="InterPro" id="IPR051266">
    <property type="entry name" value="CLCR"/>
</dbReference>
<dbReference type="PANTHER" id="PTHR10579:SF150">
    <property type="entry name" value="RING-TYPE DOMAIN-CONTAINING PROTEIN"/>
    <property type="match status" value="1"/>
</dbReference>
<organism evidence="5 6">
    <name type="scientific">Sorghum bicolor</name>
    <name type="common">Sorghum</name>
    <name type="synonym">Sorghum vulgare</name>
    <dbReference type="NCBI Taxonomy" id="4558"/>
    <lineage>
        <taxon>Eukaryota</taxon>
        <taxon>Viridiplantae</taxon>
        <taxon>Streptophyta</taxon>
        <taxon>Embryophyta</taxon>
        <taxon>Tracheophyta</taxon>
        <taxon>Spermatophyta</taxon>
        <taxon>Magnoliopsida</taxon>
        <taxon>Liliopsida</taxon>
        <taxon>Poales</taxon>
        <taxon>Poaceae</taxon>
        <taxon>PACMAD clade</taxon>
        <taxon>Panicoideae</taxon>
        <taxon>Andropogonodae</taxon>
        <taxon>Andropogoneae</taxon>
        <taxon>Sorghinae</taxon>
        <taxon>Sorghum</taxon>
    </lineage>
</organism>
<dbReference type="SUPFAM" id="SSF57850">
    <property type="entry name" value="RING/U-box"/>
    <property type="match status" value="1"/>
</dbReference>
<evidence type="ECO:0000256" key="2">
    <source>
        <dbReference type="SAM" id="MobiDB-lite"/>
    </source>
</evidence>
<dbReference type="Pfam" id="PF17123">
    <property type="entry name" value="zf-RING_11"/>
    <property type="match status" value="1"/>
</dbReference>
<dbReference type="Pfam" id="PF00092">
    <property type="entry name" value="VWA"/>
    <property type="match status" value="1"/>
</dbReference>
<keyword evidence="1" id="KW-0863">Zinc-finger</keyword>
<keyword evidence="1" id="KW-0479">Metal-binding</keyword>
<dbReference type="Proteomes" id="UP000807115">
    <property type="component" value="Chromosome 1"/>
</dbReference>
<dbReference type="PANTHER" id="PTHR10579">
    <property type="entry name" value="CALCIUM-ACTIVATED CHLORIDE CHANNEL REGULATOR"/>
    <property type="match status" value="1"/>
</dbReference>
<dbReference type="Gene3D" id="3.40.50.410">
    <property type="entry name" value="von Willebrand factor, type A domain"/>
    <property type="match status" value="1"/>
</dbReference>
<accession>A0A921V494</accession>
<evidence type="ECO:0000256" key="1">
    <source>
        <dbReference type="PROSITE-ProRule" id="PRU00175"/>
    </source>
</evidence>
<feature type="region of interest" description="Disordered" evidence="2">
    <location>
        <begin position="615"/>
        <end position="650"/>
    </location>
</feature>
<gene>
    <name evidence="5" type="ORF">BDA96_01G543400</name>
</gene>
<dbReference type="InterPro" id="IPR036465">
    <property type="entry name" value="vWFA_dom_sf"/>
</dbReference>
<evidence type="ECO:0000259" key="4">
    <source>
        <dbReference type="PROSITE" id="PS50234"/>
    </source>
</evidence>
<dbReference type="EMBL" id="CM027680">
    <property type="protein sequence ID" value="KAG0552851.1"/>
    <property type="molecule type" value="Genomic_DNA"/>
</dbReference>
<dbReference type="Pfam" id="PF14624">
    <property type="entry name" value="Vwaint"/>
    <property type="match status" value="1"/>
</dbReference>
<comment type="caution">
    <text evidence="5">The sequence shown here is derived from an EMBL/GenBank/DDBJ whole genome shotgun (WGS) entry which is preliminary data.</text>
</comment>
<dbReference type="SMART" id="SM00184">
    <property type="entry name" value="RING"/>
    <property type="match status" value="1"/>
</dbReference>
<proteinExistence type="predicted"/>
<dbReference type="Gene3D" id="3.30.40.10">
    <property type="entry name" value="Zinc/RING finger domain, C3HC4 (zinc finger)"/>
    <property type="match status" value="1"/>
</dbReference>
<dbReference type="SMART" id="SM00327">
    <property type="entry name" value="VWA"/>
    <property type="match status" value="1"/>
</dbReference>
<protein>
    <recommendedName>
        <fullName evidence="7">RING-type domain-containing protein</fullName>
    </recommendedName>
</protein>
<feature type="domain" description="RING-type" evidence="3">
    <location>
        <begin position="10"/>
        <end position="54"/>
    </location>
</feature>
<feature type="domain" description="VWFA" evidence="4">
    <location>
        <begin position="185"/>
        <end position="381"/>
    </location>
</feature>
<reference evidence="5" key="1">
    <citation type="journal article" date="2019" name="BMC Genomics">
        <title>A new reference genome for Sorghum bicolor reveals high levels of sequence similarity between sweet and grain genotypes: implications for the genetics of sugar metabolism.</title>
        <authorList>
            <person name="Cooper E.A."/>
            <person name="Brenton Z.W."/>
            <person name="Flinn B.S."/>
            <person name="Jenkins J."/>
            <person name="Shu S."/>
            <person name="Flowers D."/>
            <person name="Luo F."/>
            <person name="Wang Y."/>
            <person name="Xia P."/>
            <person name="Barry K."/>
            <person name="Daum C."/>
            <person name="Lipzen A."/>
            <person name="Yoshinaga Y."/>
            <person name="Schmutz J."/>
            <person name="Saski C."/>
            <person name="Vermerris W."/>
            <person name="Kresovich S."/>
        </authorList>
    </citation>
    <scope>NUCLEOTIDE SEQUENCE</scope>
</reference>
<dbReference type="InterPro" id="IPR032838">
    <property type="entry name" value="Vwaint_dom"/>
</dbReference>
<dbReference type="InterPro" id="IPR002035">
    <property type="entry name" value="VWF_A"/>
</dbReference>
<name>A0A921V494_SORBI</name>
<dbReference type="InterPro" id="IPR001841">
    <property type="entry name" value="Znf_RING"/>
</dbReference>
<dbReference type="GO" id="GO:0008270">
    <property type="term" value="F:zinc ion binding"/>
    <property type="evidence" value="ECO:0007669"/>
    <property type="project" value="UniProtKB-KW"/>
</dbReference>
<evidence type="ECO:0008006" key="7">
    <source>
        <dbReference type="Google" id="ProtNLM"/>
    </source>
</evidence>
<evidence type="ECO:0000313" key="5">
    <source>
        <dbReference type="EMBL" id="KAG0552851.1"/>
    </source>
</evidence>
<evidence type="ECO:0000313" key="6">
    <source>
        <dbReference type="Proteomes" id="UP000807115"/>
    </source>
</evidence>
<dbReference type="AlphaFoldDB" id="A0A921V494"/>
<dbReference type="InterPro" id="IPR013083">
    <property type="entry name" value="Znf_RING/FYVE/PHD"/>
</dbReference>
<dbReference type="SUPFAM" id="SSF53300">
    <property type="entry name" value="vWA-like"/>
    <property type="match status" value="1"/>
</dbReference>
<dbReference type="PROSITE" id="PS50234">
    <property type="entry name" value="VWFA"/>
    <property type="match status" value="1"/>
</dbReference>
<reference evidence="5" key="2">
    <citation type="submission" date="2020-10" db="EMBL/GenBank/DDBJ databases">
        <authorList>
            <person name="Cooper E.A."/>
            <person name="Brenton Z.W."/>
            <person name="Flinn B.S."/>
            <person name="Jenkins J."/>
            <person name="Shu S."/>
            <person name="Flowers D."/>
            <person name="Luo F."/>
            <person name="Wang Y."/>
            <person name="Xia P."/>
            <person name="Barry K."/>
            <person name="Daum C."/>
            <person name="Lipzen A."/>
            <person name="Yoshinaga Y."/>
            <person name="Schmutz J."/>
            <person name="Saski C."/>
            <person name="Vermerris W."/>
            <person name="Kresovich S."/>
        </authorList>
    </citation>
    <scope>NUCLEOTIDE SEQUENCE</scope>
</reference>
<sequence>MEGTDQSNPCAICLAAMGAAGGQAIFTAECSHTFHFHCISASVAHGNLVCPLCNARWRELPSVVQPQPAPMPRTQPQPLRRPERMHHVQPLPMRHVPLHGWQPQLHPEEPQVFDDDEQVEPPHSGDQAAASFRSGGTLAVTTHTEYSAVARDSSRDNFAVLVHIKAPGMTDAEAAAGDAPRAPLDLVTVLDVSGSMIGAKLALLKQAMGFVIDNLGPHDRLSVVSFSDRARRVTRLLRMSGDGKAMAKSAVESLVARGGTNIAEGLRTAAKVLEERRHRNTVSSVILLSDGQDTYTAPRWSRGLGAGTAPNYEALVPPSFMATSTRDWSAPVHTFGFGNDHDAAAMHVIAESTAGTFSYIGNEAVIQDAFAQCIGGLLTVVVQEALVAIVSRHPGVRVGSIKSGRYESRVDEDGRSASVRVGELYADEERRFLLFLTVPAVEATDGETALIKVSCSYRDTAGGTHVDVTAGDTVVARPEQVVDAERSAEVERERVRVEAAEDIAAARAAAERGAHQEAMEILMSRQQAVVQSGAALGGDAAMQSLGAELQEMGQLVSNGNSYARSGRAFMLSGMSRHSHQRASANMVNMGGYMNMAAEASSSSFATPAMRAMLLRSRKAREESSVEQQQPSKARKEAESSALPEPGVVNQ</sequence>
<dbReference type="PROSITE" id="PS50089">
    <property type="entry name" value="ZF_RING_2"/>
    <property type="match status" value="1"/>
</dbReference>
<evidence type="ECO:0000259" key="3">
    <source>
        <dbReference type="PROSITE" id="PS50089"/>
    </source>
</evidence>